<comment type="caution">
    <text evidence="2">The sequence shown here is derived from an EMBL/GenBank/DDBJ whole genome shotgun (WGS) entry which is preliminary data.</text>
</comment>
<proteinExistence type="predicted"/>
<dbReference type="OrthoDB" id="7995400at2"/>
<gene>
    <name evidence="2" type="ORF">FD02_GL000851</name>
</gene>
<evidence type="ECO:0000256" key="1">
    <source>
        <dbReference type="SAM" id="Phobius"/>
    </source>
</evidence>
<keyword evidence="1" id="KW-1133">Transmembrane helix</keyword>
<dbReference type="Pfam" id="PF03596">
    <property type="entry name" value="Cad"/>
    <property type="match status" value="1"/>
</dbReference>
<reference evidence="2 3" key="1">
    <citation type="journal article" date="2015" name="Genome Announc.">
        <title>Expanding the biotechnology potential of lactobacilli through comparative genomics of 213 strains and associated genera.</title>
        <authorList>
            <person name="Sun Z."/>
            <person name="Harris H.M."/>
            <person name="McCann A."/>
            <person name="Guo C."/>
            <person name="Argimon S."/>
            <person name="Zhang W."/>
            <person name="Yang X."/>
            <person name="Jeffery I.B."/>
            <person name="Cooney J.C."/>
            <person name="Kagawa T.F."/>
            <person name="Liu W."/>
            <person name="Song Y."/>
            <person name="Salvetti E."/>
            <person name="Wrobel A."/>
            <person name="Rasinkangas P."/>
            <person name="Parkhill J."/>
            <person name="Rea M.C."/>
            <person name="O'Sullivan O."/>
            <person name="Ritari J."/>
            <person name="Douillard F.P."/>
            <person name="Paul Ross R."/>
            <person name="Yang R."/>
            <person name="Briner A.E."/>
            <person name="Felis G.E."/>
            <person name="de Vos W.M."/>
            <person name="Barrangou R."/>
            <person name="Klaenhammer T.R."/>
            <person name="Caufield P.W."/>
            <person name="Cui Y."/>
            <person name="Zhang H."/>
            <person name="O'Toole P.W."/>
        </authorList>
    </citation>
    <scope>NUCLEOTIDE SEQUENCE [LARGE SCALE GENOMIC DNA]</scope>
    <source>
        <strain evidence="2 3">JCM 17158</strain>
    </source>
</reference>
<dbReference type="AlphaFoldDB" id="A0A0R1JSJ2"/>
<dbReference type="EMBL" id="AZDJ01000001">
    <property type="protein sequence ID" value="KRK74253.1"/>
    <property type="molecule type" value="Genomic_DNA"/>
</dbReference>
<dbReference type="InterPro" id="IPR004676">
    <property type="entry name" value="Cd-R_transporter"/>
</dbReference>
<name>A0A0R1JSJ2_9LACO</name>
<evidence type="ECO:0000313" key="2">
    <source>
        <dbReference type="EMBL" id="KRK74253.1"/>
    </source>
</evidence>
<evidence type="ECO:0000313" key="3">
    <source>
        <dbReference type="Proteomes" id="UP000051804"/>
    </source>
</evidence>
<dbReference type="PATRIC" id="fig|1291734.4.peg.877"/>
<feature type="transmembrane region" description="Helical" evidence="1">
    <location>
        <begin position="32"/>
        <end position="51"/>
    </location>
</feature>
<dbReference type="RefSeq" id="WP_056949857.1">
    <property type="nucleotide sequence ID" value="NZ_AZDJ01000001.1"/>
</dbReference>
<keyword evidence="1" id="KW-0472">Membrane</keyword>
<feature type="transmembrane region" description="Helical" evidence="1">
    <location>
        <begin position="126"/>
        <end position="146"/>
    </location>
</feature>
<keyword evidence="3" id="KW-1185">Reference proteome</keyword>
<dbReference type="STRING" id="1291734.FD02_GL000851"/>
<feature type="transmembrane region" description="Helical" evidence="1">
    <location>
        <begin position="57"/>
        <end position="76"/>
    </location>
</feature>
<protein>
    <submittedName>
        <fullName evidence="2">Integral membrane protein</fullName>
    </submittedName>
</protein>
<feature type="transmembrane region" description="Helical" evidence="1">
    <location>
        <begin position="97"/>
        <end position="120"/>
    </location>
</feature>
<dbReference type="Proteomes" id="UP000051804">
    <property type="component" value="Unassembled WGS sequence"/>
</dbReference>
<organism evidence="2 3">
    <name type="scientific">Lacticaseibacillus nasuensis JCM 17158</name>
    <dbReference type="NCBI Taxonomy" id="1291734"/>
    <lineage>
        <taxon>Bacteria</taxon>
        <taxon>Bacillati</taxon>
        <taxon>Bacillota</taxon>
        <taxon>Bacilli</taxon>
        <taxon>Lactobacillales</taxon>
        <taxon>Lactobacillaceae</taxon>
        <taxon>Lacticaseibacillus</taxon>
    </lineage>
</organism>
<feature type="transmembrane region" description="Helical" evidence="1">
    <location>
        <begin position="6"/>
        <end position="25"/>
    </location>
</feature>
<feature type="transmembrane region" description="Helical" evidence="1">
    <location>
        <begin position="158"/>
        <end position="176"/>
    </location>
</feature>
<keyword evidence="1" id="KW-0812">Transmembrane</keyword>
<accession>A0A0R1JSJ2</accession>
<sequence>MHYGLLAVTFLSVNLDFFFILLFLLRQYRLTQVLIGYLIGVLLLVTASFAAGKVLAAIFPEWLLGLLGLLPIWLAFRADDDEANAGHRNKMPWLSVMLTYLSVCAGCNLAIFLPVLAGVALPDFGFTLLFIAGLTVLVVLLIHQIAELPIVTRVMDRFGAPLMKACYVLIGLYVFWDSGLIHHVRGWL</sequence>